<evidence type="ECO:0000313" key="4">
    <source>
        <dbReference type="EMBL" id="KAG6628978.1"/>
    </source>
</evidence>
<evidence type="ECO:0000259" key="3">
    <source>
        <dbReference type="Pfam" id="PF00234"/>
    </source>
</evidence>
<keyword evidence="5" id="KW-1185">Reference proteome</keyword>
<name>A0A8T1NGX2_CARIL</name>
<feature type="chain" id="PRO_5035817240" description="Bifunctional inhibitor/plant lipid transfer protein/seed storage helical domain-containing protein" evidence="2">
    <location>
        <begin position="32"/>
        <end position="123"/>
    </location>
</feature>
<dbReference type="Pfam" id="PF00234">
    <property type="entry name" value="Tryp_alpha_amyl"/>
    <property type="match status" value="1"/>
</dbReference>
<gene>
    <name evidence="4" type="ORF">CIPAW_14G050800</name>
</gene>
<dbReference type="AlphaFoldDB" id="A0A8T1NGX2"/>
<protein>
    <recommendedName>
        <fullName evidence="3">Bifunctional inhibitor/plant lipid transfer protein/seed storage helical domain-containing protein</fullName>
    </recommendedName>
</protein>
<reference evidence="4" key="1">
    <citation type="submission" date="2020-12" db="EMBL/GenBank/DDBJ databases">
        <title>WGS assembly of Carya illinoinensis cv. Pawnee.</title>
        <authorList>
            <person name="Platts A."/>
            <person name="Shu S."/>
            <person name="Wright S."/>
            <person name="Barry K."/>
            <person name="Edger P."/>
            <person name="Pires J.C."/>
            <person name="Schmutz J."/>
        </authorList>
    </citation>
    <scope>NUCLEOTIDE SEQUENCE</scope>
    <source>
        <tissue evidence="4">Leaf</tissue>
    </source>
</reference>
<dbReference type="CDD" id="cd01960">
    <property type="entry name" value="nsLTP1"/>
    <property type="match status" value="1"/>
</dbReference>
<dbReference type="GO" id="GO:0008289">
    <property type="term" value="F:lipid binding"/>
    <property type="evidence" value="ECO:0007669"/>
    <property type="project" value="InterPro"/>
</dbReference>
<feature type="signal peptide" evidence="2">
    <location>
        <begin position="1"/>
        <end position="31"/>
    </location>
</feature>
<evidence type="ECO:0000256" key="2">
    <source>
        <dbReference type="SAM" id="SignalP"/>
    </source>
</evidence>
<keyword evidence="1" id="KW-1015">Disulfide bond</keyword>
<dbReference type="EMBL" id="CM031822">
    <property type="protein sequence ID" value="KAG6628978.1"/>
    <property type="molecule type" value="Genomic_DNA"/>
</dbReference>
<dbReference type="Proteomes" id="UP000811609">
    <property type="component" value="Chromosome 14"/>
</dbReference>
<feature type="domain" description="Bifunctional inhibitor/plant lipid transfer protein/seed storage helical" evidence="3">
    <location>
        <begin position="35"/>
        <end position="119"/>
    </location>
</feature>
<evidence type="ECO:0000313" key="5">
    <source>
        <dbReference type="Proteomes" id="UP000811609"/>
    </source>
</evidence>
<sequence length="123" mass="12986">MSQGRAQIPVVFRLSSVLLCAMLFVTVHVDATLTCEEVTELLTPCISYAILGGTVPEACCEGIKAVDAVSNTVAEDRATCSCIMDGLSHILLINNDLVATLPEACGTTCPYKITPTTDCSMVD</sequence>
<dbReference type="InterPro" id="IPR000528">
    <property type="entry name" value="Plant_nsLTP"/>
</dbReference>
<comment type="caution">
    <text evidence="4">The sequence shown here is derived from an EMBL/GenBank/DDBJ whole genome shotgun (WGS) entry which is preliminary data.</text>
</comment>
<accession>A0A8T1NGX2</accession>
<keyword evidence="2" id="KW-0732">Signal</keyword>
<proteinExistence type="predicted"/>
<organism evidence="4 5">
    <name type="scientific">Carya illinoinensis</name>
    <name type="common">Pecan</name>
    <dbReference type="NCBI Taxonomy" id="32201"/>
    <lineage>
        <taxon>Eukaryota</taxon>
        <taxon>Viridiplantae</taxon>
        <taxon>Streptophyta</taxon>
        <taxon>Embryophyta</taxon>
        <taxon>Tracheophyta</taxon>
        <taxon>Spermatophyta</taxon>
        <taxon>Magnoliopsida</taxon>
        <taxon>eudicotyledons</taxon>
        <taxon>Gunneridae</taxon>
        <taxon>Pentapetalae</taxon>
        <taxon>rosids</taxon>
        <taxon>fabids</taxon>
        <taxon>Fagales</taxon>
        <taxon>Juglandaceae</taxon>
        <taxon>Carya</taxon>
    </lineage>
</organism>
<dbReference type="InterPro" id="IPR016140">
    <property type="entry name" value="Bifunc_inhib/LTP/seed_store"/>
</dbReference>
<dbReference type="GO" id="GO:0006869">
    <property type="term" value="P:lipid transport"/>
    <property type="evidence" value="ECO:0007669"/>
    <property type="project" value="InterPro"/>
</dbReference>
<evidence type="ECO:0000256" key="1">
    <source>
        <dbReference type="ARBA" id="ARBA00023157"/>
    </source>
</evidence>
<dbReference type="PANTHER" id="PTHR33076">
    <property type="entry name" value="NON-SPECIFIC LIPID-TRANSFER PROTEIN 2-RELATED"/>
    <property type="match status" value="1"/>
</dbReference>